<dbReference type="InterPro" id="IPR013752">
    <property type="entry name" value="KPA_reductase"/>
</dbReference>
<dbReference type="OrthoDB" id="73846at2759"/>
<sequence>MTIHILGAGAIGCHVASVLRKHNHKVTLLLRSSLKMEEFNKHHNRITYRSRGNIEHISGVEAVKTKENTERITSLIVTTKSQHTFEAVSSVVSQLSSSSTVLFLQNGMGVVDELLDSVWRATKPPSIIVGINRHAIERLAPYDIQHHSGYDAPESLVLAQHPVSGKPLDQCLAQTIVGIPEFRATLLPWEQAYVKMIKKLLINSTINPVATILGCKNGGVLHPHAQTIMRSICEEAFELFKDDLPDETLDSTMKMVLEMAYEAKENTCSTLQDIKNKRLTEIDYFNGYICKLGKQKGISTKMNETIVNFIHAKEDLF</sequence>
<dbReference type="EMBL" id="KV922061">
    <property type="protein sequence ID" value="ORE02263.1"/>
    <property type="molecule type" value="Genomic_DNA"/>
</dbReference>
<dbReference type="Pfam" id="PF08546">
    <property type="entry name" value="ApbA_C"/>
    <property type="match status" value="1"/>
</dbReference>
<dbReference type="Proteomes" id="UP000242414">
    <property type="component" value="Unassembled WGS sequence"/>
</dbReference>
<dbReference type="InterPro" id="IPR013332">
    <property type="entry name" value="KPR_N"/>
</dbReference>
<dbReference type="PANTHER" id="PTHR43765">
    <property type="entry name" value="2-DEHYDROPANTOATE 2-REDUCTASE-RELATED"/>
    <property type="match status" value="1"/>
</dbReference>
<gene>
    <name evidence="9" type="ORF">BCV72DRAFT_298049</name>
</gene>
<dbReference type="PANTHER" id="PTHR43765:SF2">
    <property type="entry name" value="2-DEHYDROPANTOATE 2-REDUCTASE"/>
    <property type="match status" value="1"/>
</dbReference>
<dbReference type="EC" id="1.1.1.169" evidence="2 6"/>
<name>A0A1X0QR75_RHIZD</name>
<organism evidence="9">
    <name type="scientific">Rhizopus microsporus var. microsporus</name>
    <dbReference type="NCBI Taxonomy" id="86635"/>
    <lineage>
        <taxon>Eukaryota</taxon>
        <taxon>Fungi</taxon>
        <taxon>Fungi incertae sedis</taxon>
        <taxon>Mucoromycota</taxon>
        <taxon>Mucoromycotina</taxon>
        <taxon>Mucoromycetes</taxon>
        <taxon>Mucorales</taxon>
        <taxon>Mucorineae</taxon>
        <taxon>Rhizopodaceae</taxon>
        <taxon>Rhizopus</taxon>
    </lineage>
</organism>
<reference evidence="9" key="1">
    <citation type="journal article" date="2016" name="Proc. Natl. Acad. Sci. U.S.A.">
        <title>Lipid metabolic changes in an early divergent fungus govern the establishment of a mutualistic symbiosis with endobacteria.</title>
        <authorList>
            <person name="Lastovetsky O.A."/>
            <person name="Gaspar M.L."/>
            <person name="Mondo S.J."/>
            <person name="LaButti K.M."/>
            <person name="Sandor L."/>
            <person name="Grigoriev I.V."/>
            <person name="Henry S.A."/>
            <person name="Pawlowska T.E."/>
        </authorList>
    </citation>
    <scope>NUCLEOTIDE SEQUENCE [LARGE SCALE GENOMIC DNA]</scope>
    <source>
        <strain evidence="9">ATCC 52814</strain>
    </source>
</reference>
<evidence type="ECO:0000256" key="3">
    <source>
        <dbReference type="ARBA" id="ARBA00022857"/>
    </source>
</evidence>
<accession>A0A1X0QR75</accession>
<evidence type="ECO:0000256" key="1">
    <source>
        <dbReference type="ARBA" id="ARBA00007870"/>
    </source>
</evidence>
<evidence type="ECO:0000256" key="6">
    <source>
        <dbReference type="RuleBase" id="RU362068"/>
    </source>
</evidence>
<dbReference type="InterPro" id="IPR008927">
    <property type="entry name" value="6-PGluconate_DH-like_C_sf"/>
</dbReference>
<dbReference type="GO" id="GO:0008677">
    <property type="term" value="F:2-dehydropantoate 2-reductase activity"/>
    <property type="evidence" value="ECO:0007669"/>
    <property type="project" value="UniProtKB-EC"/>
</dbReference>
<keyword evidence="3 6" id="KW-0521">NADP</keyword>
<protein>
    <recommendedName>
        <fullName evidence="2 6">2-dehydropantoate 2-reductase</fullName>
        <ecNumber evidence="2 6">1.1.1.169</ecNumber>
    </recommendedName>
    <alternativeName>
        <fullName evidence="5 6">Ketopantoate reductase</fullName>
    </alternativeName>
</protein>
<dbReference type="NCBIfam" id="TIGR00745">
    <property type="entry name" value="apbA_panE"/>
    <property type="match status" value="1"/>
</dbReference>
<dbReference type="InterPro" id="IPR013328">
    <property type="entry name" value="6PGD_dom2"/>
</dbReference>
<evidence type="ECO:0000259" key="7">
    <source>
        <dbReference type="Pfam" id="PF02558"/>
    </source>
</evidence>
<dbReference type="Gene3D" id="1.10.1040.10">
    <property type="entry name" value="N-(1-d-carboxylethyl)-l-norvaline Dehydrogenase, domain 2"/>
    <property type="match status" value="1"/>
</dbReference>
<dbReference type="AlphaFoldDB" id="A0A1X0QR75"/>
<dbReference type="Gene3D" id="3.40.50.720">
    <property type="entry name" value="NAD(P)-binding Rossmann-like Domain"/>
    <property type="match status" value="1"/>
</dbReference>
<dbReference type="GO" id="GO:0050661">
    <property type="term" value="F:NADP binding"/>
    <property type="evidence" value="ECO:0007669"/>
    <property type="project" value="TreeGrafter"/>
</dbReference>
<comment type="catalytic activity">
    <reaction evidence="6">
        <text>(R)-pantoate + NADP(+) = 2-dehydropantoate + NADPH + H(+)</text>
        <dbReference type="Rhea" id="RHEA:16233"/>
        <dbReference type="ChEBI" id="CHEBI:11561"/>
        <dbReference type="ChEBI" id="CHEBI:15378"/>
        <dbReference type="ChEBI" id="CHEBI:15980"/>
        <dbReference type="ChEBI" id="CHEBI:57783"/>
        <dbReference type="ChEBI" id="CHEBI:58349"/>
        <dbReference type="EC" id="1.1.1.169"/>
    </reaction>
</comment>
<comment type="function">
    <text evidence="6">Catalyzes the NADPH-dependent reduction of ketopantoate into pantoic acid.</text>
</comment>
<evidence type="ECO:0000256" key="5">
    <source>
        <dbReference type="ARBA" id="ARBA00032024"/>
    </source>
</evidence>
<evidence type="ECO:0000259" key="8">
    <source>
        <dbReference type="Pfam" id="PF08546"/>
    </source>
</evidence>
<dbReference type="GO" id="GO:0015940">
    <property type="term" value="P:pantothenate biosynthetic process"/>
    <property type="evidence" value="ECO:0007669"/>
    <property type="project" value="InterPro"/>
</dbReference>
<evidence type="ECO:0000256" key="2">
    <source>
        <dbReference type="ARBA" id="ARBA00013014"/>
    </source>
</evidence>
<feature type="domain" description="Ketopantoate reductase C-terminal" evidence="8">
    <location>
        <begin position="195"/>
        <end position="314"/>
    </location>
</feature>
<dbReference type="VEuPathDB" id="FungiDB:BCV72DRAFT_298049"/>
<dbReference type="Pfam" id="PF02558">
    <property type="entry name" value="ApbA"/>
    <property type="match status" value="1"/>
</dbReference>
<evidence type="ECO:0000313" key="9">
    <source>
        <dbReference type="EMBL" id="ORE02263.1"/>
    </source>
</evidence>
<feature type="domain" description="Ketopantoate reductase N-terminal" evidence="7">
    <location>
        <begin position="3"/>
        <end position="148"/>
    </location>
</feature>
<dbReference type="SUPFAM" id="SSF48179">
    <property type="entry name" value="6-phosphogluconate dehydrogenase C-terminal domain-like"/>
    <property type="match status" value="1"/>
</dbReference>
<evidence type="ECO:0000256" key="4">
    <source>
        <dbReference type="ARBA" id="ARBA00023002"/>
    </source>
</evidence>
<comment type="similarity">
    <text evidence="1 6">Belongs to the ketopantoate reductase family.</text>
</comment>
<dbReference type="GO" id="GO:0005739">
    <property type="term" value="C:mitochondrion"/>
    <property type="evidence" value="ECO:0007669"/>
    <property type="project" value="TreeGrafter"/>
</dbReference>
<dbReference type="InterPro" id="IPR003710">
    <property type="entry name" value="ApbA"/>
</dbReference>
<proteinExistence type="inferred from homology"/>
<dbReference type="SUPFAM" id="SSF51735">
    <property type="entry name" value="NAD(P)-binding Rossmann-fold domains"/>
    <property type="match status" value="1"/>
</dbReference>
<keyword evidence="4 6" id="KW-0560">Oxidoreductase</keyword>
<dbReference type="InterPro" id="IPR036291">
    <property type="entry name" value="NAD(P)-bd_dom_sf"/>
</dbReference>
<dbReference type="InterPro" id="IPR050838">
    <property type="entry name" value="Ketopantoate_reductase"/>
</dbReference>